<evidence type="ECO:0000313" key="3">
    <source>
        <dbReference type="Proteomes" id="UP001480595"/>
    </source>
</evidence>
<dbReference type="GeneID" id="92099308"/>
<evidence type="ECO:0000313" key="2">
    <source>
        <dbReference type="EMBL" id="KAK8038069.1"/>
    </source>
</evidence>
<reference evidence="2 3" key="1">
    <citation type="submission" date="2023-01" db="EMBL/GenBank/DDBJ databases">
        <title>Analysis of 21 Apiospora genomes using comparative genomics revels a genus with tremendous synthesis potential of carbohydrate active enzymes and secondary metabolites.</title>
        <authorList>
            <person name="Sorensen T."/>
        </authorList>
    </citation>
    <scope>NUCLEOTIDE SEQUENCE [LARGE SCALE GENOMIC DNA]</scope>
    <source>
        <strain evidence="2 3">CBS 135458</strain>
    </source>
</reference>
<name>A0ABR1SUS2_9PEZI</name>
<feature type="signal peptide" evidence="1">
    <location>
        <begin position="1"/>
        <end position="27"/>
    </location>
</feature>
<dbReference type="EMBL" id="JAQQWL010000016">
    <property type="protein sequence ID" value="KAK8038069.1"/>
    <property type="molecule type" value="Genomic_DNA"/>
</dbReference>
<dbReference type="RefSeq" id="XP_066707921.1">
    <property type="nucleotide sequence ID" value="XM_066866245.1"/>
</dbReference>
<accession>A0ABR1SUS2</accession>
<keyword evidence="1" id="KW-0732">Signal</keyword>
<organism evidence="2 3">
    <name type="scientific">Apiospora phragmitis</name>
    <dbReference type="NCBI Taxonomy" id="2905665"/>
    <lineage>
        <taxon>Eukaryota</taxon>
        <taxon>Fungi</taxon>
        <taxon>Dikarya</taxon>
        <taxon>Ascomycota</taxon>
        <taxon>Pezizomycotina</taxon>
        <taxon>Sordariomycetes</taxon>
        <taxon>Xylariomycetidae</taxon>
        <taxon>Amphisphaeriales</taxon>
        <taxon>Apiosporaceae</taxon>
        <taxon>Apiospora</taxon>
    </lineage>
</organism>
<gene>
    <name evidence="2" type="ORF">PG994_014836</name>
</gene>
<dbReference type="Proteomes" id="UP001480595">
    <property type="component" value="Unassembled WGS sequence"/>
</dbReference>
<sequence>MKASYSASILVLLYAVLGLASPTVTVAAPGQAAATSDDGESDANDFLALVKGWQHRRASGYYLLADACGDVITEYHEPRHMKLAGCNVTQCTDELRDDEAETMWRRAPSTWCNGPAIRSADPVTSLMGHLSYHIKLMTTHQEHVGRVGEW</sequence>
<proteinExistence type="predicted"/>
<comment type="caution">
    <text evidence="2">The sequence shown here is derived from an EMBL/GenBank/DDBJ whole genome shotgun (WGS) entry which is preliminary data.</text>
</comment>
<keyword evidence="3" id="KW-1185">Reference proteome</keyword>
<evidence type="ECO:0000256" key="1">
    <source>
        <dbReference type="SAM" id="SignalP"/>
    </source>
</evidence>
<protein>
    <submittedName>
        <fullName evidence="2">Uncharacterized protein</fullName>
    </submittedName>
</protein>
<feature type="chain" id="PRO_5047053967" evidence="1">
    <location>
        <begin position="28"/>
        <end position="150"/>
    </location>
</feature>